<gene>
    <name evidence="11" type="primary">holA</name>
    <name evidence="11" type="ORF">FYJ78_02185</name>
</gene>
<dbReference type="GO" id="GO:0003887">
    <property type="term" value="F:DNA-directed DNA polymerase activity"/>
    <property type="evidence" value="ECO:0007669"/>
    <property type="project" value="UniProtKB-KW"/>
</dbReference>
<dbReference type="Pfam" id="PF06144">
    <property type="entry name" value="DNA_pol3_delta"/>
    <property type="match status" value="1"/>
</dbReference>
<dbReference type="Pfam" id="PF21694">
    <property type="entry name" value="DNA_pol3_delta_C"/>
    <property type="match status" value="1"/>
</dbReference>
<keyword evidence="6" id="KW-0239">DNA-directed DNA polymerase</keyword>
<dbReference type="InterPro" id="IPR005790">
    <property type="entry name" value="DNA_polIII_delta"/>
</dbReference>
<evidence type="ECO:0000313" key="11">
    <source>
        <dbReference type="EMBL" id="MSV24012.1"/>
    </source>
</evidence>
<comment type="catalytic activity">
    <reaction evidence="8">
        <text>DNA(n) + a 2'-deoxyribonucleoside 5'-triphosphate = DNA(n+1) + diphosphate</text>
        <dbReference type="Rhea" id="RHEA:22508"/>
        <dbReference type="Rhea" id="RHEA-COMP:17339"/>
        <dbReference type="Rhea" id="RHEA-COMP:17340"/>
        <dbReference type="ChEBI" id="CHEBI:33019"/>
        <dbReference type="ChEBI" id="CHEBI:61560"/>
        <dbReference type="ChEBI" id="CHEBI:173112"/>
        <dbReference type="EC" id="2.7.7.7"/>
    </reaction>
</comment>
<keyword evidence="4 11" id="KW-0548">Nucleotidyltransferase</keyword>
<protein>
    <recommendedName>
        <fullName evidence="2">DNA polymerase III subunit delta</fullName>
        <ecNumber evidence="1">2.7.7.7</ecNumber>
    </recommendedName>
</protein>
<dbReference type="InterPro" id="IPR010372">
    <property type="entry name" value="DNA_pol3_delta_N"/>
</dbReference>
<evidence type="ECO:0000256" key="2">
    <source>
        <dbReference type="ARBA" id="ARBA00017703"/>
    </source>
</evidence>
<feature type="domain" description="DNA polymerase III delta subunit-like C-terminal" evidence="10">
    <location>
        <begin position="227"/>
        <end position="338"/>
    </location>
</feature>
<evidence type="ECO:0000256" key="1">
    <source>
        <dbReference type="ARBA" id="ARBA00012417"/>
    </source>
</evidence>
<dbReference type="EC" id="2.7.7.7" evidence="1"/>
<dbReference type="EMBL" id="VUNL01000002">
    <property type="protein sequence ID" value="MSV24012.1"/>
    <property type="molecule type" value="Genomic_DNA"/>
</dbReference>
<dbReference type="Proteomes" id="UP000430222">
    <property type="component" value="Unassembled WGS sequence"/>
</dbReference>
<dbReference type="InterPro" id="IPR048466">
    <property type="entry name" value="DNA_pol3_delta-like_C"/>
</dbReference>
<evidence type="ECO:0000256" key="3">
    <source>
        <dbReference type="ARBA" id="ARBA00022679"/>
    </source>
</evidence>
<accession>A0A6I2UXQ0</accession>
<dbReference type="SUPFAM" id="SSF52540">
    <property type="entry name" value="P-loop containing nucleoside triphosphate hydrolases"/>
    <property type="match status" value="1"/>
</dbReference>
<dbReference type="GO" id="GO:0006261">
    <property type="term" value="P:DNA-templated DNA replication"/>
    <property type="evidence" value="ECO:0007669"/>
    <property type="project" value="TreeGrafter"/>
</dbReference>
<keyword evidence="12" id="KW-1185">Reference proteome</keyword>
<reference evidence="11 12" key="1">
    <citation type="submission" date="2019-08" db="EMBL/GenBank/DDBJ databases">
        <title>In-depth cultivation of the pig gut microbiome towards novel bacterial diversity and tailored functional studies.</title>
        <authorList>
            <person name="Wylensek D."/>
            <person name="Hitch T.C.A."/>
            <person name="Clavel T."/>
        </authorList>
    </citation>
    <scope>NUCLEOTIDE SEQUENCE [LARGE SCALE GENOMIC DNA]</scope>
    <source>
        <strain evidence="12">WCA-380-WT-3B3</strain>
    </source>
</reference>
<organism evidence="11 12">
    <name type="scientific">Selenomonas montiformis</name>
    <dbReference type="NCBI Taxonomy" id="2652285"/>
    <lineage>
        <taxon>Bacteria</taxon>
        <taxon>Bacillati</taxon>
        <taxon>Bacillota</taxon>
        <taxon>Negativicutes</taxon>
        <taxon>Selenomonadales</taxon>
        <taxon>Selenomonadaceae</taxon>
        <taxon>Selenomonas</taxon>
    </lineage>
</organism>
<dbReference type="InterPro" id="IPR008921">
    <property type="entry name" value="DNA_pol3_clamp-load_cplx_C"/>
</dbReference>
<evidence type="ECO:0000256" key="6">
    <source>
        <dbReference type="ARBA" id="ARBA00022932"/>
    </source>
</evidence>
<evidence type="ECO:0000256" key="8">
    <source>
        <dbReference type="ARBA" id="ARBA00049244"/>
    </source>
</evidence>
<dbReference type="SUPFAM" id="SSF48019">
    <property type="entry name" value="post-AAA+ oligomerization domain-like"/>
    <property type="match status" value="1"/>
</dbReference>
<evidence type="ECO:0000256" key="4">
    <source>
        <dbReference type="ARBA" id="ARBA00022695"/>
    </source>
</evidence>
<evidence type="ECO:0000256" key="5">
    <source>
        <dbReference type="ARBA" id="ARBA00022705"/>
    </source>
</evidence>
<evidence type="ECO:0000259" key="10">
    <source>
        <dbReference type="Pfam" id="PF21694"/>
    </source>
</evidence>
<dbReference type="GO" id="GO:0009360">
    <property type="term" value="C:DNA polymerase III complex"/>
    <property type="evidence" value="ECO:0007669"/>
    <property type="project" value="InterPro"/>
</dbReference>
<evidence type="ECO:0000256" key="7">
    <source>
        <dbReference type="ARBA" id="ARBA00034754"/>
    </source>
</evidence>
<dbReference type="Gene3D" id="1.20.272.10">
    <property type="match status" value="1"/>
</dbReference>
<dbReference type="NCBIfam" id="TIGR01128">
    <property type="entry name" value="holA"/>
    <property type="match status" value="1"/>
</dbReference>
<evidence type="ECO:0000313" key="12">
    <source>
        <dbReference type="Proteomes" id="UP000430222"/>
    </source>
</evidence>
<dbReference type="Gene3D" id="1.10.8.60">
    <property type="match status" value="1"/>
</dbReference>
<sequence length="348" mass="39965">MKFGEFMTRLGREEVRHVFLLAGEEHYYIDRAWKEILRRLFPEQNDPKDAVQILPGDIDPDDLVGLLETMPFFAEKNVLLVRNAALFRARHGDSAEKKTAGKDKKTERLIEVLHDMPPFSYVVFVSPDKPDKRRRIYKAVEAGGMVLEAEAVKAWNIQEWLQDKLRAMHRTMDRDAYLYFHGAVSMMQQISLEFLDQEFDKLALFTAERQITRRDLARVFAGLPEVSVFALMDAISERDGRKALMLLRRQLEDGTYFTVILALLTRHVRQLWQAAVLQAKGIRGKALAKPLELNPFIAEKLGRAASGFKEETLKQSMLELADADYQMKTGQAGSEMLEHVVIRLCARV</sequence>
<dbReference type="PANTHER" id="PTHR34388">
    <property type="entry name" value="DNA POLYMERASE III SUBUNIT DELTA"/>
    <property type="match status" value="1"/>
</dbReference>
<dbReference type="Gene3D" id="3.40.50.300">
    <property type="entry name" value="P-loop containing nucleotide triphosphate hydrolases"/>
    <property type="match status" value="1"/>
</dbReference>
<dbReference type="InterPro" id="IPR027417">
    <property type="entry name" value="P-loop_NTPase"/>
</dbReference>
<proteinExistence type="inferred from homology"/>
<dbReference type="AlphaFoldDB" id="A0A6I2UXQ0"/>
<dbReference type="PANTHER" id="PTHR34388:SF1">
    <property type="entry name" value="DNA POLYMERASE III SUBUNIT DELTA"/>
    <property type="match status" value="1"/>
</dbReference>
<dbReference type="GO" id="GO:0003677">
    <property type="term" value="F:DNA binding"/>
    <property type="evidence" value="ECO:0007669"/>
    <property type="project" value="InterPro"/>
</dbReference>
<dbReference type="RefSeq" id="WP_154619747.1">
    <property type="nucleotide sequence ID" value="NZ_VUNL01000002.1"/>
</dbReference>
<keyword evidence="3 11" id="KW-0808">Transferase</keyword>
<feature type="domain" description="DNA polymerase III delta N-terminal" evidence="9">
    <location>
        <begin position="20"/>
        <end position="149"/>
    </location>
</feature>
<comment type="similarity">
    <text evidence="7">Belongs to the DNA polymerase HolA subunit family.</text>
</comment>
<comment type="caution">
    <text evidence="11">The sequence shown here is derived from an EMBL/GenBank/DDBJ whole genome shotgun (WGS) entry which is preliminary data.</text>
</comment>
<name>A0A6I2UXQ0_9FIRM</name>
<evidence type="ECO:0000259" key="9">
    <source>
        <dbReference type="Pfam" id="PF06144"/>
    </source>
</evidence>
<keyword evidence="5" id="KW-0235">DNA replication</keyword>